<evidence type="ECO:0000313" key="1">
    <source>
        <dbReference type="EMBL" id="KAI3911305.1"/>
    </source>
</evidence>
<dbReference type="Proteomes" id="UP001202328">
    <property type="component" value="Unassembled WGS sequence"/>
</dbReference>
<accession>A0AAD4SMM8</accession>
<dbReference type="AlphaFoldDB" id="A0AAD4SMM8"/>
<dbReference type="EMBL" id="JAJJMB010010045">
    <property type="protein sequence ID" value="KAI3911305.1"/>
    <property type="molecule type" value="Genomic_DNA"/>
</dbReference>
<organism evidence="1 2">
    <name type="scientific">Papaver atlanticum</name>
    <dbReference type="NCBI Taxonomy" id="357466"/>
    <lineage>
        <taxon>Eukaryota</taxon>
        <taxon>Viridiplantae</taxon>
        <taxon>Streptophyta</taxon>
        <taxon>Embryophyta</taxon>
        <taxon>Tracheophyta</taxon>
        <taxon>Spermatophyta</taxon>
        <taxon>Magnoliopsida</taxon>
        <taxon>Ranunculales</taxon>
        <taxon>Papaveraceae</taxon>
        <taxon>Papaveroideae</taxon>
        <taxon>Papaver</taxon>
    </lineage>
</organism>
<comment type="caution">
    <text evidence="1">The sequence shown here is derived from an EMBL/GenBank/DDBJ whole genome shotgun (WGS) entry which is preliminary data.</text>
</comment>
<feature type="non-terminal residue" evidence="1">
    <location>
        <position position="1"/>
    </location>
</feature>
<evidence type="ECO:0000313" key="2">
    <source>
        <dbReference type="Proteomes" id="UP001202328"/>
    </source>
</evidence>
<reference evidence="1" key="1">
    <citation type="submission" date="2022-04" db="EMBL/GenBank/DDBJ databases">
        <title>A functionally conserved STORR gene fusion in Papaver species that diverged 16.8 million years ago.</title>
        <authorList>
            <person name="Catania T."/>
        </authorList>
    </citation>
    <scope>NUCLEOTIDE SEQUENCE</scope>
    <source>
        <strain evidence="1">S-188037</strain>
    </source>
</reference>
<proteinExistence type="predicted"/>
<keyword evidence="2" id="KW-1185">Reference proteome</keyword>
<name>A0AAD4SMM8_9MAGN</name>
<protein>
    <submittedName>
        <fullName evidence="1">Uncharacterized protein</fullName>
    </submittedName>
</protein>
<gene>
    <name evidence="1" type="ORF">MKW98_010192</name>
</gene>
<sequence length="85" mass="9106">PQIHAGGNLAIGMNMLDFPHISPYGHPGYVAPVYGAPQQWDNGRYALTYGGFQMHGKAQEVSEVSPYTAFGPPLQGTFGRGFSHG</sequence>